<dbReference type="RefSeq" id="WP_035193145.1">
    <property type="nucleotide sequence ID" value="NZ_CCCS020000035.1"/>
</dbReference>
<keyword evidence="3" id="KW-1185">Reference proteome</keyword>
<reference evidence="1" key="2">
    <citation type="submission" date="2014-07" db="EMBL/GenBank/DDBJ databases">
        <title>Initial genome analysis of the psychrotolerant acidophile Acidithiobacillus ferrivorans CF27: insights into iron and sulfur oxidation pathways and into biofilm formation.</title>
        <authorList>
            <person name="Talla E."/>
            <person name="Hedrich S."/>
            <person name="Mangenot S."/>
            <person name="Ji B."/>
            <person name="Johnson D.B."/>
            <person name="Barbe V."/>
            <person name="Bonnefoy V."/>
        </authorList>
    </citation>
    <scope>NUCLEOTIDE SEQUENCE [LARGE SCALE GENOMIC DNA]</scope>
    <source>
        <strain evidence="1">CF27</strain>
    </source>
</reference>
<organism evidence="1">
    <name type="scientific">Acidithiobacillus ferrivorans</name>
    <dbReference type="NCBI Taxonomy" id="160808"/>
    <lineage>
        <taxon>Bacteria</taxon>
        <taxon>Pseudomonadati</taxon>
        <taxon>Pseudomonadota</taxon>
        <taxon>Acidithiobacillia</taxon>
        <taxon>Acidithiobacillales</taxon>
        <taxon>Acidithiobacillaceae</taxon>
        <taxon>Acidithiobacillus</taxon>
    </lineage>
</organism>
<reference evidence="1" key="1">
    <citation type="submission" date="2014-03" db="EMBL/GenBank/DDBJ databases">
        <authorList>
            <person name="Genoscope - CEA"/>
        </authorList>
    </citation>
    <scope>NUCLEOTIDE SEQUENCE [LARGE SCALE GENOMIC DNA]</scope>
    <source>
        <strain evidence="1">CF27</strain>
    </source>
</reference>
<accession>A0A060UPQ9</accession>
<evidence type="ECO:0000313" key="3">
    <source>
        <dbReference type="Proteomes" id="UP000193925"/>
    </source>
</evidence>
<dbReference type="EMBL" id="CCCS020000035">
    <property type="protein sequence ID" value="CDQ10592.1"/>
    <property type="molecule type" value="Genomic_DNA"/>
</dbReference>
<dbReference type="Proteomes" id="UP000193925">
    <property type="component" value="Chromosome AFERRI"/>
</dbReference>
<dbReference type="AlphaFoldDB" id="A0A060UPQ9"/>
<reference evidence="2 3" key="3">
    <citation type="submission" date="2017-03" db="EMBL/GenBank/DDBJ databases">
        <authorList>
            <person name="Regsiter A."/>
            <person name="William W."/>
        </authorList>
    </citation>
    <scope>NUCLEOTIDE SEQUENCE [LARGE SCALE GENOMIC DNA]</scope>
    <source>
        <strain evidence="2">PRJEB5721</strain>
    </source>
</reference>
<proteinExistence type="predicted"/>
<gene>
    <name evidence="2" type="ORF">AFERRI_10657</name>
    <name evidence="1" type="ORF">AFERRI_400373</name>
</gene>
<dbReference type="EMBL" id="LT841305">
    <property type="protein sequence ID" value="SMH64623.1"/>
    <property type="molecule type" value="Genomic_DNA"/>
</dbReference>
<sequence>MTTDTYDNLTNAKLLANLVWYDGPLVALYRAVDGDLYIVSWQDCTDTANIWLWLSVERELAILYLRGEVDLLACFKKAEKMFRATVDLVKNMAENDYTRWDTACFADLGESDLPEPGCVLTDVAEGEHCDTTALIDLLVAEREPGGLIDKGMEET</sequence>
<evidence type="ECO:0000313" key="1">
    <source>
        <dbReference type="EMBL" id="CDQ10592.1"/>
    </source>
</evidence>
<name>A0A060UPQ9_9PROT</name>
<protein>
    <submittedName>
        <fullName evidence="1">Uncharacterized protein</fullName>
    </submittedName>
</protein>
<evidence type="ECO:0000313" key="2">
    <source>
        <dbReference type="EMBL" id="SMH64623.1"/>
    </source>
</evidence>